<name>A0A9P5D4K4_9HYPO</name>
<protein>
    <submittedName>
        <fullName evidence="1">Serum paraoxonase arylesterase family protein</fullName>
    </submittedName>
</protein>
<reference evidence="1" key="1">
    <citation type="submission" date="2020-03" db="EMBL/GenBank/DDBJ databases">
        <title>Site-based positive gene gene selection in Geosmithia morbida across the United States reveals a broad range of putative effectors and factors for local host and environmental adapation.</title>
        <authorList>
            <person name="Onufrak A."/>
            <person name="Murdoch R.W."/>
            <person name="Gazis R."/>
            <person name="Huff M."/>
            <person name="Staton M."/>
            <person name="Klingeman W."/>
            <person name="Hadziabdic D."/>
        </authorList>
    </citation>
    <scope>NUCLEOTIDE SEQUENCE</scope>
    <source>
        <strain evidence="1">1262</strain>
    </source>
</reference>
<dbReference type="PANTHER" id="PTHR11799">
    <property type="entry name" value="PARAOXONASE"/>
    <property type="match status" value="1"/>
</dbReference>
<dbReference type="RefSeq" id="XP_035321537.1">
    <property type="nucleotide sequence ID" value="XM_035469157.1"/>
</dbReference>
<dbReference type="InterPro" id="IPR051288">
    <property type="entry name" value="Serum_paraoxonase/arylesterase"/>
</dbReference>
<dbReference type="Proteomes" id="UP000749293">
    <property type="component" value="Unassembled WGS sequence"/>
</dbReference>
<dbReference type="PANTHER" id="PTHR11799:SF12">
    <property type="entry name" value="PARAOXONASE-RELATED"/>
    <property type="match status" value="1"/>
</dbReference>
<dbReference type="SUPFAM" id="SSF63829">
    <property type="entry name" value="Calcium-dependent phosphotriesterase"/>
    <property type="match status" value="1"/>
</dbReference>
<evidence type="ECO:0000313" key="2">
    <source>
        <dbReference type="Proteomes" id="UP000749293"/>
    </source>
</evidence>
<comment type="caution">
    <text evidence="1">The sequence shown here is derived from an EMBL/GenBank/DDBJ whole genome shotgun (WGS) entry which is preliminary data.</text>
</comment>
<dbReference type="Gene3D" id="2.120.10.30">
    <property type="entry name" value="TolB, C-terminal domain"/>
    <property type="match status" value="1"/>
</dbReference>
<dbReference type="GeneID" id="55973415"/>
<organism evidence="1 2">
    <name type="scientific">Geosmithia morbida</name>
    <dbReference type="NCBI Taxonomy" id="1094350"/>
    <lineage>
        <taxon>Eukaryota</taxon>
        <taxon>Fungi</taxon>
        <taxon>Dikarya</taxon>
        <taxon>Ascomycota</taxon>
        <taxon>Pezizomycotina</taxon>
        <taxon>Sordariomycetes</taxon>
        <taxon>Hypocreomycetidae</taxon>
        <taxon>Hypocreales</taxon>
        <taxon>Bionectriaceae</taxon>
        <taxon>Geosmithia</taxon>
    </lineage>
</organism>
<dbReference type="InterPro" id="IPR011042">
    <property type="entry name" value="6-blade_b-propeller_TolB-like"/>
</dbReference>
<keyword evidence="2" id="KW-1185">Reference proteome</keyword>
<sequence>MQTTRLFLGAGLVALLVAVYAPVIGHFITMIGVFRHPRQTHANASQVVVIDDTVHCEDLHHHVASNTLFTACEDSPDTRMSWFPGLAILDDPVKAMNSRGSIHTIDPKTFKSQRLKLENFDEPFITHGIEVISDNANSVYIYAVNHLPHPDYVAAYRFDRAMAKKMPTKARSQIEVFHHVLGSSSAKHVRSIVHPLIQTPNDIFALSPHSIYVTNDHYHREGLRRKVEDLYAGNKWSNTVHVHIDELSKVDPTLGLNASVAITGLHNNNGLGYSPVGMAIGCAASGQLHLARTDGKVVESLTFDSTIDNPSFFQGRNISGYVLGGLSRAVDLENTIHDPQGKEPVIVWFAHQTSNGWEKKVLFEDDGSRIRSSSAAVLVQDGTSSLWLFVTGFLSNNMVAVQVDLE</sequence>
<dbReference type="OrthoDB" id="5307922at2759"/>
<accession>A0A9P5D4K4</accession>
<dbReference type="AlphaFoldDB" id="A0A9P5D4K4"/>
<evidence type="ECO:0000313" key="1">
    <source>
        <dbReference type="EMBL" id="KAF4122885.1"/>
    </source>
</evidence>
<proteinExistence type="predicted"/>
<gene>
    <name evidence="1" type="ORF">GMORB2_7192</name>
</gene>
<dbReference type="EMBL" id="JAANYQ010000008">
    <property type="protein sequence ID" value="KAF4122885.1"/>
    <property type="molecule type" value="Genomic_DNA"/>
</dbReference>